<dbReference type="GeneID" id="85334344"/>
<evidence type="ECO:0000313" key="3">
    <source>
        <dbReference type="Proteomes" id="UP001240678"/>
    </source>
</evidence>
<name>A0AAI9Z8B9_9PEZI</name>
<dbReference type="RefSeq" id="XP_060319447.1">
    <property type="nucleotide sequence ID" value="XM_060450797.1"/>
</dbReference>
<organism evidence="2 3">
    <name type="scientific">Colletotrichum costaricense</name>
    <dbReference type="NCBI Taxonomy" id="1209916"/>
    <lineage>
        <taxon>Eukaryota</taxon>
        <taxon>Fungi</taxon>
        <taxon>Dikarya</taxon>
        <taxon>Ascomycota</taxon>
        <taxon>Pezizomycotina</taxon>
        <taxon>Sordariomycetes</taxon>
        <taxon>Hypocreomycetidae</taxon>
        <taxon>Glomerellales</taxon>
        <taxon>Glomerellaceae</taxon>
        <taxon>Colletotrichum</taxon>
        <taxon>Colletotrichum acutatum species complex</taxon>
    </lineage>
</organism>
<accession>A0AAI9Z8B9</accession>
<feature type="compositionally biased region" description="Basic residues" evidence="1">
    <location>
        <begin position="11"/>
        <end position="20"/>
    </location>
</feature>
<feature type="region of interest" description="Disordered" evidence="1">
    <location>
        <begin position="1"/>
        <end position="25"/>
    </location>
</feature>
<proteinExistence type="predicted"/>
<keyword evidence="3" id="KW-1185">Reference proteome</keyword>
<dbReference type="EMBL" id="MOOE01000002">
    <property type="protein sequence ID" value="KAK1537289.1"/>
    <property type="molecule type" value="Genomic_DNA"/>
</dbReference>
<dbReference type="AlphaFoldDB" id="A0AAI9Z8B9"/>
<reference evidence="2 3" key="1">
    <citation type="submission" date="2016-10" db="EMBL/GenBank/DDBJ databases">
        <title>The genome sequence of Colletotrichum fioriniae PJ7.</title>
        <authorList>
            <person name="Baroncelli R."/>
        </authorList>
    </citation>
    <scope>NUCLEOTIDE SEQUENCE [LARGE SCALE GENOMIC DNA]</scope>
    <source>
        <strain evidence="2 3">IMI 309622</strain>
    </source>
</reference>
<evidence type="ECO:0000256" key="1">
    <source>
        <dbReference type="SAM" id="MobiDB-lite"/>
    </source>
</evidence>
<dbReference type="Proteomes" id="UP001240678">
    <property type="component" value="Unassembled WGS sequence"/>
</dbReference>
<evidence type="ECO:0000313" key="2">
    <source>
        <dbReference type="EMBL" id="KAK1537289.1"/>
    </source>
</evidence>
<protein>
    <submittedName>
        <fullName evidence="2">Uncharacterized protein</fullName>
    </submittedName>
</protein>
<comment type="caution">
    <text evidence="2">The sequence shown here is derived from an EMBL/GenBank/DDBJ whole genome shotgun (WGS) entry which is preliminary data.</text>
</comment>
<gene>
    <name evidence="2" type="ORF">CCOS01_02609</name>
</gene>
<sequence>MQNSATAEKKTKTKTKKKKNMCLASSKTTSRTLALTEQKHSCLRNNSPTYCRYPCLSDRKDGPVWQLGSKSAFDIWQPEPEPLPAGDLFDVLPRRMPLVLGRGRRSSVHIRLLVFAL</sequence>